<sequence length="564" mass="61742">MEFWKRTQKVLQSGGHPLVKRPKLTETLLKRPPFRFLHDIISEVCRQTGYAQGLFSEEELTSTNLKEKDAKTVYLLKIINCVGITLNAYVPSRPLKILAGMEPENTNMFLQMLAAAATVDCLTSQKAVTRCLSGESMPAPGHGHADSMQWLKGSAIASPPHDATSSASKSAQLALEVSASSAGKVSSNMPKSTVGPVFRETQNRAVTLSESMPSEVGHENLVKSDDVPQPNTLVATQGAKHSQSQVHSTPEKLRPIKGPSLIDIIAEDACTWSRCSASSSAVDPAEGKESVDSSFTYEAPFAKLDDGLNCGRISSAEQMASGKISSISYNTKTEQVKSGDSSGRECSTIESNVKEIIVLSQSLGSPAQATTAALSQSFNTDSHDKTFNDSCEWREATLKERAILEHELCYLSDKEAGETKHTEIQRLRENIQLLCKAVNPLGKSVSNLQEDAEIIGKEYQFWIKERESYSFKLKLEQRITKEKLQVEVGHVAQLEDEIQYHQNRISALKAEVLCNDEKIINLLRNISPRMSGATSSPPPFCSISCQNGLSHKGIVAIFKTCYVC</sequence>
<evidence type="ECO:0000313" key="2">
    <source>
        <dbReference type="Proteomes" id="UP001162992"/>
    </source>
</evidence>
<organism evidence="1 2">
    <name type="scientific">Diphasiastrum complanatum</name>
    <name type="common">Issler's clubmoss</name>
    <name type="synonym">Lycopodium complanatum</name>
    <dbReference type="NCBI Taxonomy" id="34168"/>
    <lineage>
        <taxon>Eukaryota</taxon>
        <taxon>Viridiplantae</taxon>
        <taxon>Streptophyta</taxon>
        <taxon>Embryophyta</taxon>
        <taxon>Tracheophyta</taxon>
        <taxon>Lycopodiopsida</taxon>
        <taxon>Lycopodiales</taxon>
        <taxon>Lycopodiaceae</taxon>
        <taxon>Lycopodioideae</taxon>
        <taxon>Diphasiastrum</taxon>
    </lineage>
</organism>
<reference evidence="2" key="1">
    <citation type="journal article" date="2024" name="Proc. Natl. Acad. Sci. U.S.A.">
        <title>Extraordinary preservation of gene collinearity over three hundred million years revealed in homosporous lycophytes.</title>
        <authorList>
            <person name="Li C."/>
            <person name="Wickell D."/>
            <person name="Kuo L.Y."/>
            <person name="Chen X."/>
            <person name="Nie B."/>
            <person name="Liao X."/>
            <person name="Peng D."/>
            <person name="Ji J."/>
            <person name="Jenkins J."/>
            <person name="Williams M."/>
            <person name="Shu S."/>
            <person name="Plott C."/>
            <person name="Barry K."/>
            <person name="Rajasekar S."/>
            <person name="Grimwood J."/>
            <person name="Han X."/>
            <person name="Sun S."/>
            <person name="Hou Z."/>
            <person name="He W."/>
            <person name="Dai G."/>
            <person name="Sun C."/>
            <person name="Schmutz J."/>
            <person name="Leebens-Mack J.H."/>
            <person name="Li F.W."/>
            <person name="Wang L."/>
        </authorList>
    </citation>
    <scope>NUCLEOTIDE SEQUENCE [LARGE SCALE GENOMIC DNA]</scope>
    <source>
        <strain evidence="2">cv. PW_Plant_1</strain>
    </source>
</reference>
<protein>
    <submittedName>
        <fullName evidence="1">Uncharacterized protein</fullName>
    </submittedName>
</protein>
<comment type="caution">
    <text evidence="1">The sequence shown here is derived from an EMBL/GenBank/DDBJ whole genome shotgun (WGS) entry which is preliminary data.</text>
</comment>
<gene>
    <name evidence="1" type="ORF">O6H91_12G041300</name>
</gene>
<proteinExistence type="predicted"/>
<accession>A0ACC2C199</accession>
<dbReference type="Proteomes" id="UP001162992">
    <property type="component" value="Chromosome 12"/>
</dbReference>
<keyword evidence="2" id="KW-1185">Reference proteome</keyword>
<name>A0ACC2C199_DIPCM</name>
<evidence type="ECO:0000313" key="1">
    <source>
        <dbReference type="EMBL" id="KAJ7535643.1"/>
    </source>
</evidence>
<dbReference type="EMBL" id="CM055103">
    <property type="protein sequence ID" value="KAJ7535643.1"/>
    <property type="molecule type" value="Genomic_DNA"/>
</dbReference>